<feature type="transmembrane region" description="Helical" evidence="1">
    <location>
        <begin position="6"/>
        <end position="22"/>
    </location>
</feature>
<dbReference type="EMBL" id="JAIWYP010000014">
    <property type="protein sequence ID" value="KAH3708014.1"/>
    <property type="molecule type" value="Genomic_DNA"/>
</dbReference>
<feature type="domain" description="C-type lectin" evidence="2">
    <location>
        <begin position="34"/>
        <end position="157"/>
    </location>
</feature>
<feature type="transmembrane region" description="Helical" evidence="1">
    <location>
        <begin position="346"/>
        <end position="368"/>
    </location>
</feature>
<dbReference type="AlphaFoldDB" id="A0A9D3Z0S0"/>
<keyword evidence="4" id="KW-1185">Reference proteome</keyword>
<dbReference type="CDD" id="cd00037">
    <property type="entry name" value="CLECT"/>
    <property type="match status" value="1"/>
</dbReference>
<keyword evidence="1" id="KW-0472">Membrane</keyword>
<dbReference type="SMART" id="SM00034">
    <property type="entry name" value="CLECT"/>
    <property type="match status" value="1"/>
</dbReference>
<keyword evidence="1" id="KW-1133">Transmembrane helix</keyword>
<proteinExistence type="predicted"/>
<keyword evidence="1" id="KW-0812">Transmembrane</keyword>
<evidence type="ECO:0000256" key="1">
    <source>
        <dbReference type="SAM" id="Phobius"/>
    </source>
</evidence>
<dbReference type="OrthoDB" id="6160868at2759"/>
<reference evidence="3" key="2">
    <citation type="submission" date="2020-11" db="EMBL/GenBank/DDBJ databases">
        <authorList>
            <person name="McCartney M.A."/>
            <person name="Auch B."/>
            <person name="Kono T."/>
            <person name="Mallez S."/>
            <person name="Becker A."/>
            <person name="Gohl D.M."/>
            <person name="Silverstein K.A.T."/>
            <person name="Koren S."/>
            <person name="Bechman K.B."/>
            <person name="Herman A."/>
            <person name="Abrahante J.E."/>
            <person name="Garbe J."/>
        </authorList>
    </citation>
    <scope>NUCLEOTIDE SEQUENCE</scope>
    <source>
        <strain evidence="3">Duluth1</strain>
        <tissue evidence="3">Whole animal</tissue>
    </source>
</reference>
<reference evidence="3" key="1">
    <citation type="journal article" date="2019" name="bioRxiv">
        <title>The Genome of the Zebra Mussel, Dreissena polymorpha: A Resource for Invasive Species Research.</title>
        <authorList>
            <person name="McCartney M.A."/>
            <person name="Auch B."/>
            <person name="Kono T."/>
            <person name="Mallez S."/>
            <person name="Zhang Y."/>
            <person name="Obille A."/>
            <person name="Becker A."/>
            <person name="Abrahante J.E."/>
            <person name="Garbe J."/>
            <person name="Badalamenti J.P."/>
            <person name="Herman A."/>
            <person name="Mangelson H."/>
            <person name="Liachko I."/>
            <person name="Sullivan S."/>
            <person name="Sone E.D."/>
            <person name="Koren S."/>
            <person name="Silverstein K.A.T."/>
            <person name="Beckman K.B."/>
            <person name="Gohl D.M."/>
        </authorList>
    </citation>
    <scope>NUCLEOTIDE SEQUENCE</scope>
    <source>
        <strain evidence="3">Duluth1</strain>
        <tissue evidence="3">Whole animal</tissue>
    </source>
</reference>
<accession>A0A9D3Z0S0</accession>
<dbReference type="InterPro" id="IPR016187">
    <property type="entry name" value="CTDL_fold"/>
</dbReference>
<dbReference type="PROSITE" id="PS50041">
    <property type="entry name" value="C_TYPE_LECTIN_2"/>
    <property type="match status" value="1"/>
</dbReference>
<evidence type="ECO:0000259" key="2">
    <source>
        <dbReference type="PROSITE" id="PS50041"/>
    </source>
</evidence>
<dbReference type="InterPro" id="IPR001304">
    <property type="entry name" value="C-type_lectin-like"/>
</dbReference>
<dbReference type="Pfam" id="PF00059">
    <property type="entry name" value="Lectin_C"/>
    <property type="match status" value="1"/>
</dbReference>
<organism evidence="3 4">
    <name type="scientific">Dreissena polymorpha</name>
    <name type="common">Zebra mussel</name>
    <name type="synonym">Mytilus polymorpha</name>
    <dbReference type="NCBI Taxonomy" id="45954"/>
    <lineage>
        <taxon>Eukaryota</taxon>
        <taxon>Metazoa</taxon>
        <taxon>Spiralia</taxon>
        <taxon>Lophotrochozoa</taxon>
        <taxon>Mollusca</taxon>
        <taxon>Bivalvia</taxon>
        <taxon>Autobranchia</taxon>
        <taxon>Heteroconchia</taxon>
        <taxon>Euheterodonta</taxon>
        <taxon>Imparidentia</taxon>
        <taxon>Neoheterodontei</taxon>
        <taxon>Myida</taxon>
        <taxon>Dreissenoidea</taxon>
        <taxon>Dreissenidae</taxon>
        <taxon>Dreissena</taxon>
    </lineage>
</organism>
<dbReference type="InterPro" id="IPR016186">
    <property type="entry name" value="C-type_lectin-like/link_sf"/>
</dbReference>
<comment type="caution">
    <text evidence="3">The sequence shown here is derived from an EMBL/GenBank/DDBJ whole genome shotgun (WGS) entry which is preliminary data.</text>
</comment>
<name>A0A9D3Z0S0_DREPO</name>
<protein>
    <recommendedName>
        <fullName evidence="2">C-type lectin domain-containing protein</fullName>
    </recommendedName>
</protein>
<gene>
    <name evidence="3" type="ORF">DPMN_067453</name>
</gene>
<dbReference type="SUPFAM" id="SSF56436">
    <property type="entry name" value="C-type lectin-like"/>
    <property type="match status" value="1"/>
</dbReference>
<evidence type="ECO:0000313" key="4">
    <source>
        <dbReference type="Proteomes" id="UP000828390"/>
    </source>
</evidence>
<dbReference type="Proteomes" id="UP000828390">
    <property type="component" value="Unassembled WGS sequence"/>
</dbReference>
<sequence>MDIVNTGYVVYLLGIYFLLLALKPSSAISMRKIYTLHADAGTWNEAKQVCETNLGRLLKLKGIKELEELLFLDSTESESGWNGRLNGFLSTNGVWTGLHQPYVGVGGNASWEYDDCEPQSADLSVSSTNGSHCGALLGTSLAVTGVACSSRRPFVCERYIGDCWFQPYPKQMGMIQSAQDVQVLDPGLTLSDCAVTCRNTLHHGSECWGFYYTRETDSCFLLCPNMTAVSSRFERAAHRIPYGGPEEDWVFYVRRCFEGTVDNNPSSVTVDSTALPVTKCTTEVFNGNDTAGEVCFCTTQQRPVIPPSITSEEAAARYAEELSLDARNTSANFRSKNSAVDNRPMAVGMGATLGAGLLAFVFGAVFLMDLPVLYRTLKERLCCKPKVRARESRA</sequence>
<dbReference type="Gene3D" id="3.10.100.10">
    <property type="entry name" value="Mannose-Binding Protein A, subunit A"/>
    <property type="match status" value="1"/>
</dbReference>
<evidence type="ECO:0000313" key="3">
    <source>
        <dbReference type="EMBL" id="KAH3708014.1"/>
    </source>
</evidence>